<evidence type="ECO:0000256" key="2">
    <source>
        <dbReference type="ARBA" id="ARBA00022448"/>
    </source>
</evidence>
<keyword evidence="3 10" id="KW-1134">Transmembrane beta strand</keyword>
<gene>
    <name evidence="15" type="ORF">U6A24_18745</name>
</gene>
<dbReference type="Gene3D" id="2.170.130.10">
    <property type="entry name" value="TonB-dependent receptor, plug domain"/>
    <property type="match status" value="1"/>
</dbReference>
<dbReference type="InterPro" id="IPR037066">
    <property type="entry name" value="Plug_dom_sf"/>
</dbReference>
<feature type="domain" description="TonB-dependent receptor plug" evidence="14">
    <location>
        <begin position="115"/>
        <end position="223"/>
    </location>
</feature>
<evidence type="ECO:0000256" key="10">
    <source>
        <dbReference type="PROSITE-ProRule" id="PRU01360"/>
    </source>
</evidence>
<feature type="chain" id="PRO_5046394095" evidence="12">
    <location>
        <begin position="20"/>
        <end position="923"/>
    </location>
</feature>
<dbReference type="InterPro" id="IPR039426">
    <property type="entry name" value="TonB-dep_rcpt-like"/>
</dbReference>
<dbReference type="PANTHER" id="PTHR30069">
    <property type="entry name" value="TONB-DEPENDENT OUTER MEMBRANE RECEPTOR"/>
    <property type="match status" value="1"/>
</dbReference>
<organism evidence="15 16">
    <name type="scientific">Aquimarina gracilis</name>
    <dbReference type="NCBI Taxonomy" id="874422"/>
    <lineage>
        <taxon>Bacteria</taxon>
        <taxon>Pseudomonadati</taxon>
        <taxon>Bacteroidota</taxon>
        <taxon>Flavobacteriia</taxon>
        <taxon>Flavobacteriales</taxon>
        <taxon>Flavobacteriaceae</taxon>
        <taxon>Aquimarina</taxon>
    </lineage>
</organism>
<dbReference type="InterPro" id="IPR000531">
    <property type="entry name" value="Beta-barrel_TonB"/>
</dbReference>
<comment type="similarity">
    <text evidence="10 11">Belongs to the TonB-dependent receptor family.</text>
</comment>
<dbReference type="Pfam" id="PF07715">
    <property type="entry name" value="Plug"/>
    <property type="match status" value="1"/>
</dbReference>
<evidence type="ECO:0000313" key="16">
    <source>
        <dbReference type="Proteomes" id="UP001327027"/>
    </source>
</evidence>
<accession>A0ABU6A0B5</accession>
<evidence type="ECO:0000259" key="13">
    <source>
        <dbReference type="Pfam" id="PF00593"/>
    </source>
</evidence>
<dbReference type="Pfam" id="PF00593">
    <property type="entry name" value="TonB_dep_Rec_b-barrel"/>
    <property type="match status" value="1"/>
</dbReference>
<evidence type="ECO:0000256" key="11">
    <source>
        <dbReference type="RuleBase" id="RU003357"/>
    </source>
</evidence>
<comment type="subcellular location">
    <subcellularLocation>
        <location evidence="1 10">Cell outer membrane</location>
        <topology evidence="1 10">Multi-pass membrane protein</topology>
    </subcellularLocation>
</comment>
<dbReference type="PANTHER" id="PTHR30069:SF29">
    <property type="entry name" value="HEMOGLOBIN AND HEMOGLOBIN-HAPTOGLOBIN-BINDING PROTEIN 1-RELATED"/>
    <property type="match status" value="1"/>
</dbReference>
<evidence type="ECO:0000256" key="12">
    <source>
        <dbReference type="SAM" id="SignalP"/>
    </source>
</evidence>
<dbReference type="PROSITE" id="PS52016">
    <property type="entry name" value="TONB_DEPENDENT_REC_3"/>
    <property type="match status" value="1"/>
</dbReference>
<evidence type="ECO:0000256" key="8">
    <source>
        <dbReference type="ARBA" id="ARBA00023170"/>
    </source>
</evidence>
<evidence type="ECO:0000256" key="1">
    <source>
        <dbReference type="ARBA" id="ARBA00004571"/>
    </source>
</evidence>
<feature type="signal peptide" evidence="12">
    <location>
        <begin position="1"/>
        <end position="19"/>
    </location>
</feature>
<sequence>MRTITLVVILLLIGITATAQTTIKGTVLDDNNQPIPGANVKLQGSPVGTVTDFDGLFSLTVEQSPPFTIEVSSIGFETSSTVITSESTEVTITLKEGTELDEVVISASRTPERIFESPVSVERFGIKEIKNTPAPDFYDGLESLKGVDINTNSLTFKSINTRGFASFANTRFVQLVDGMDNTAPALNFVLGNLIGMNEIDVNSVELLPGASSALYGANAFNGILFMTSKSPFDHQGISAYAKGGITSQEAAGDNEYYDYGIRIAHAFSDKFAAKANFAYLRGTDWFATSTVNVLNPNTDRTDPNYDGLNVYGDEVSTNIRGVGEILVGRGLLPAGAENILPDANVSRTGYLESDLNDYPAESIKFDAALHYRPFANDLELIYVGKVGRGTTIYQGANRYSIRNFFLQQHKIEVKNNNFFIRGYITDESAGDSYDTRFTGININRAWKDDETWFGEYAGTFVQATLAGALPEQAHATARQVADTGRLLPGTPGFESAFRRVVRDPDLATGSRFQDATQLRHADVNYNFSHITSDFADIQVGGSFREYKLNSFGTIFTDFDGPIRYSEYGVYTQIQKKFADERAKVTASMRYDKSQLFDGNISPRLSIGYTLGEERNHNIRASVQTGFRNPTTQDLYIGLDVGRAILVGSAQDNLDRDVRTFSGTDISGSGQAILGSDSVDIVGRSAYENSFSATSVLQGNPVRSTASPVEPEKVTAFEVGYRGKVDRFIIDVSAYYNQYKDFISTQNVIIPFYGEVGDGTLSLLALQNDDFEVYQAYTNSDEDIRSLGVTAGINTRLPGDFELGVNYTFAEQDLDEDRDPDFRTEFNTPKHKVKATFGHSNLFKNFGFNASYRWSDDYFWEAAFGNGDVPSFSVIDAQINYKIPSLKTILKAGATNIGGDEYFTAFGTGFIGSQYYISLTINDL</sequence>
<keyword evidence="7 10" id="KW-0472">Membrane</keyword>
<reference evidence="15 16" key="1">
    <citation type="journal article" date="2013" name="Int. J. Syst. Evol. Microbiol.">
        <title>Aquimarina gracilis sp. nov., isolated from the gut microflora of a mussel, Mytilus coruscus, and emended description of Aquimarina spongiae.</title>
        <authorList>
            <person name="Park S.C."/>
            <person name="Choe H.N."/>
            <person name="Baik K.S."/>
            <person name="Seong C.N."/>
        </authorList>
    </citation>
    <scope>NUCLEOTIDE SEQUENCE [LARGE SCALE GENOMIC DNA]</scope>
    <source>
        <strain evidence="15 16">PSC32</strain>
    </source>
</reference>
<keyword evidence="9 10" id="KW-0998">Cell outer membrane</keyword>
<keyword evidence="5 12" id="KW-0732">Signal</keyword>
<dbReference type="SUPFAM" id="SSF49464">
    <property type="entry name" value="Carboxypeptidase regulatory domain-like"/>
    <property type="match status" value="1"/>
</dbReference>
<keyword evidence="2 10" id="KW-0813">Transport</keyword>
<feature type="domain" description="TonB-dependent receptor-like beta-barrel" evidence="13">
    <location>
        <begin position="388"/>
        <end position="896"/>
    </location>
</feature>
<keyword evidence="6 11" id="KW-0798">TonB box</keyword>
<dbReference type="Pfam" id="PF13715">
    <property type="entry name" value="CarbopepD_reg_2"/>
    <property type="match status" value="1"/>
</dbReference>
<dbReference type="InterPro" id="IPR036942">
    <property type="entry name" value="Beta-barrel_TonB_sf"/>
</dbReference>
<keyword evidence="8 15" id="KW-0675">Receptor</keyword>
<evidence type="ECO:0000256" key="5">
    <source>
        <dbReference type="ARBA" id="ARBA00022729"/>
    </source>
</evidence>
<evidence type="ECO:0000256" key="7">
    <source>
        <dbReference type="ARBA" id="ARBA00023136"/>
    </source>
</evidence>
<dbReference type="SUPFAM" id="SSF56935">
    <property type="entry name" value="Porins"/>
    <property type="match status" value="1"/>
</dbReference>
<dbReference type="RefSeq" id="WP_324181546.1">
    <property type="nucleotide sequence ID" value="NZ_BAABAW010000014.1"/>
</dbReference>
<evidence type="ECO:0000256" key="6">
    <source>
        <dbReference type="ARBA" id="ARBA00023077"/>
    </source>
</evidence>
<evidence type="ECO:0000256" key="3">
    <source>
        <dbReference type="ARBA" id="ARBA00022452"/>
    </source>
</evidence>
<keyword evidence="4 10" id="KW-0812">Transmembrane</keyword>
<evidence type="ECO:0000256" key="9">
    <source>
        <dbReference type="ARBA" id="ARBA00023237"/>
    </source>
</evidence>
<protein>
    <submittedName>
        <fullName evidence="15">TonB-dependent receptor</fullName>
    </submittedName>
</protein>
<dbReference type="Gene3D" id="2.60.40.1120">
    <property type="entry name" value="Carboxypeptidase-like, regulatory domain"/>
    <property type="match status" value="1"/>
</dbReference>
<dbReference type="Gene3D" id="2.40.170.20">
    <property type="entry name" value="TonB-dependent receptor, beta-barrel domain"/>
    <property type="match status" value="1"/>
</dbReference>
<evidence type="ECO:0000259" key="14">
    <source>
        <dbReference type="Pfam" id="PF07715"/>
    </source>
</evidence>
<dbReference type="InterPro" id="IPR008969">
    <property type="entry name" value="CarboxyPept-like_regulatory"/>
</dbReference>
<evidence type="ECO:0000313" key="15">
    <source>
        <dbReference type="EMBL" id="MEB3347521.1"/>
    </source>
</evidence>
<dbReference type="EMBL" id="JAYKLX010000009">
    <property type="protein sequence ID" value="MEB3347521.1"/>
    <property type="molecule type" value="Genomic_DNA"/>
</dbReference>
<dbReference type="Proteomes" id="UP001327027">
    <property type="component" value="Unassembled WGS sequence"/>
</dbReference>
<keyword evidence="16" id="KW-1185">Reference proteome</keyword>
<dbReference type="InterPro" id="IPR012910">
    <property type="entry name" value="Plug_dom"/>
</dbReference>
<comment type="caution">
    <text evidence="15">The sequence shown here is derived from an EMBL/GenBank/DDBJ whole genome shotgun (WGS) entry which is preliminary data.</text>
</comment>
<name>A0ABU6A0B5_9FLAO</name>
<evidence type="ECO:0000256" key="4">
    <source>
        <dbReference type="ARBA" id="ARBA00022692"/>
    </source>
</evidence>
<proteinExistence type="inferred from homology"/>